<dbReference type="EMBL" id="CP043550">
    <property type="protein sequence ID" value="QEO56538.1"/>
    <property type="molecule type" value="Genomic_DNA"/>
</dbReference>
<keyword evidence="1" id="KW-0812">Transmembrane</keyword>
<keyword evidence="1" id="KW-0472">Membrane</keyword>
<organism evidence="2 3">
    <name type="scientific">Francisella marina</name>
    <dbReference type="NCBI Taxonomy" id="2249302"/>
    <lineage>
        <taxon>Bacteria</taxon>
        <taxon>Pseudomonadati</taxon>
        <taxon>Pseudomonadota</taxon>
        <taxon>Gammaproteobacteria</taxon>
        <taxon>Thiotrichales</taxon>
        <taxon>Francisellaceae</taxon>
        <taxon>Francisella</taxon>
    </lineage>
</organism>
<name>A0ABX5ZEG2_9GAMM</name>
<accession>A0ABX5ZEG2</accession>
<proteinExistence type="predicted"/>
<gene>
    <name evidence="2" type="ORF">F0R74_01285</name>
</gene>
<evidence type="ECO:0008006" key="4">
    <source>
        <dbReference type="Google" id="ProtNLM"/>
    </source>
</evidence>
<evidence type="ECO:0000313" key="2">
    <source>
        <dbReference type="EMBL" id="QEO56538.1"/>
    </source>
</evidence>
<sequence length="173" mass="20219">MSVGIESLITLFISFGSLIISLISLYFSLFYKRISFVGALASWNPRTVSYDDSQVCEIAVSNSGNREFIIRELNIFDSPEEEGDMFPILKIDNVPMVMKPGEIKLLIFPIDDYYLLKLRDRNKRFKLEFHIYTDKAKHMIAIKELSPNIVSEENIPKSDWEPFKIQKKWFSFF</sequence>
<dbReference type="Proteomes" id="UP000322509">
    <property type="component" value="Chromosome"/>
</dbReference>
<keyword evidence="1" id="KW-1133">Transmembrane helix</keyword>
<reference evidence="2 3" key="1">
    <citation type="submission" date="2019-09" db="EMBL/GenBank/DDBJ databases">
        <title>Complete genome sequence of Francisella marina E103-15.</title>
        <authorList>
            <person name="Tekedar H.C."/>
            <person name="Griffin M.J."/>
            <person name="Waldbieser G.C."/>
            <person name="Soto E."/>
        </authorList>
    </citation>
    <scope>NUCLEOTIDE SEQUENCE [LARGE SCALE GENOMIC DNA]</scope>
    <source>
        <strain evidence="2 3">E103-15</strain>
    </source>
</reference>
<feature type="transmembrane region" description="Helical" evidence="1">
    <location>
        <begin position="12"/>
        <end position="31"/>
    </location>
</feature>
<evidence type="ECO:0000313" key="3">
    <source>
        <dbReference type="Proteomes" id="UP000322509"/>
    </source>
</evidence>
<dbReference type="RefSeq" id="WP_149367988.1">
    <property type="nucleotide sequence ID" value="NZ_CP043550.1"/>
</dbReference>
<protein>
    <recommendedName>
        <fullName evidence="4">DUF3426 domain-containing protein</fullName>
    </recommendedName>
</protein>
<evidence type="ECO:0000256" key="1">
    <source>
        <dbReference type="SAM" id="Phobius"/>
    </source>
</evidence>
<keyword evidence="3" id="KW-1185">Reference proteome</keyword>